<dbReference type="Pfam" id="PF11453">
    <property type="entry name" value="DUF2950"/>
    <property type="match status" value="2"/>
</dbReference>
<proteinExistence type="predicted"/>
<gene>
    <name evidence="1" type="ORF">LMG23994_00919</name>
</gene>
<evidence type="ECO:0008006" key="3">
    <source>
        <dbReference type="Google" id="ProtNLM"/>
    </source>
</evidence>
<organism evidence="1 2">
    <name type="scientific">Cupriavidus pinatubonensis</name>
    <dbReference type="NCBI Taxonomy" id="248026"/>
    <lineage>
        <taxon>Bacteria</taxon>
        <taxon>Pseudomonadati</taxon>
        <taxon>Pseudomonadota</taxon>
        <taxon>Betaproteobacteria</taxon>
        <taxon>Burkholderiales</taxon>
        <taxon>Burkholderiaceae</taxon>
        <taxon>Cupriavidus</taxon>
    </lineage>
</organism>
<dbReference type="InterPro" id="IPR021556">
    <property type="entry name" value="DUF2950"/>
</dbReference>
<protein>
    <recommendedName>
        <fullName evidence="3">DUF2950 domain-containing protein</fullName>
    </recommendedName>
</protein>
<dbReference type="Proteomes" id="UP000701702">
    <property type="component" value="Unassembled WGS sequence"/>
</dbReference>
<dbReference type="RefSeq" id="WP_224000203.1">
    <property type="nucleotide sequence ID" value="NZ_CAJZAF010000003.1"/>
</dbReference>
<accession>A0ABN7Y1J2</accession>
<reference evidence="1 2" key="1">
    <citation type="submission" date="2021-08" db="EMBL/GenBank/DDBJ databases">
        <authorList>
            <person name="Peeters C."/>
        </authorList>
    </citation>
    <scope>NUCLEOTIDE SEQUENCE [LARGE SCALE GENOMIC DNA]</scope>
    <source>
        <strain evidence="1 2">LMG 23994</strain>
    </source>
</reference>
<evidence type="ECO:0000313" key="2">
    <source>
        <dbReference type="Proteomes" id="UP000701702"/>
    </source>
</evidence>
<dbReference type="EMBL" id="CAJZAF010000003">
    <property type="protein sequence ID" value="CAG9166177.1"/>
    <property type="molecule type" value="Genomic_DNA"/>
</dbReference>
<name>A0ABN7Y1J2_9BURK</name>
<sequence>MAPVFGHGVSVPKYTNRVYESPARAMNALGNAVAANDERAMRGILGANFRDFVPPVNAEIRVQFLQAWRVSHEVRITGNRAIIFVGDDGWTLPIPLNRTTQGWHFDTRAGANEMRIRRIGRNELSVMEMMLAVWNAPVDYFHVSIDTSLMPLATVTRGVDRKTQSRPLRRSSPVLYHGYYFKTLTSPSTPSAEQSVDFPVDDRTVGGVAILAWPAKYQDTGTMSFMMSQDGQLYERDLGSDTAAIAAVMSSFNPGYGWRKVSP</sequence>
<comment type="caution">
    <text evidence="1">The sequence shown here is derived from an EMBL/GenBank/DDBJ whole genome shotgun (WGS) entry which is preliminary data.</text>
</comment>
<evidence type="ECO:0000313" key="1">
    <source>
        <dbReference type="EMBL" id="CAG9166177.1"/>
    </source>
</evidence>
<keyword evidence="2" id="KW-1185">Reference proteome</keyword>